<evidence type="ECO:0000256" key="19">
    <source>
        <dbReference type="ARBA" id="ARBA00023049"/>
    </source>
</evidence>
<dbReference type="GO" id="GO:0070006">
    <property type="term" value="F:metalloaminopeptidase activity"/>
    <property type="evidence" value="ECO:0007669"/>
    <property type="project" value="InterPro"/>
</dbReference>
<comment type="pathway">
    <text evidence="5">Cofactor biosynthesis; FMN biosynthesis; FMN from riboflavin (ATP route): step 1/1.</text>
</comment>
<dbReference type="GO" id="GO:0005524">
    <property type="term" value="F:ATP binding"/>
    <property type="evidence" value="ECO:0007669"/>
    <property type="project" value="UniProtKB-KW"/>
</dbReference>
<keyword evidence="19" id="KW-0482">Metalloprotease</keyword>
<evidence type="ECO:0000256" key="7">
    <source>
        <dbReference type="ARBA" id="ARBA00010108"/>
    </source>
</evidence>
<keyword evidence="14" id="KW-0808">Transferase</keyword>
<proteinExistence type="inferred from homology"/>
<evidence type="ECO:0000256" key="10">
    <source>
        <dbReference type="ARBA" id="ARBA00022438"/>
    </source>
</evidence>
<dbReference type="Pfam" id="PF05195">
    <property type="entry name" value="AMP_N"/>
    <property type="match status" value="1"/>
</dbReference>
<feature type="compositionally biased region" description="Basic and acidic residues" evidence="23">
    <location>
        <begin position="479"/>
        <end position="493"/>
    </location>
</feature>
<sequence length="1116" mass="120423">MVAQDFEAVLRGKYPGKSHASRVVDLIRNKDPGANGVLYLEGRMTKLLEDNDSPEPFRQRRFFYYLTGCNLADCYFTYDIQSSRSTLFIPPIDPQDVIWSGLPTTIDDALKLYDVDEVKLTTEVNASLAHLASCSSNSTVYAIKGQVSDHITFIGFENKDFTLLKDAIEVSRVVKDEFEVAMIRKANYVSGLAHKAVVEKAKKASNEMELEAVFLERCVANGAKNMAYHPIVAGGTAAATLHYVANDASLGGKQNLLIDAGAEWDNYAADITRTFPLNGKFTKEGREIYDIVYKMQQDCIGVIKAGMYWEDAHILAHKIAIDGLLALGILKGDKDDIFSARISQAFFPHGLGHYLGMDTHDTGGNHNRQDPDIIFQNLRLRGQVPAGGVVTVEPGVYFCKFIIDPYLENPEQSKYIDASVLAKYWDVGGVRIEDNILVTETGYENLTTAIKEPAVMAPHGAEPARKPVPIRRRPVPAPECDHQADAHGTHSTDESPSPAAAAAQQLRPSKSDAKLKQEWASPPLPAATAYNPREISAEAFPAPVGVAADEHLPPPPPYPGLSASPAPELPLRRAQSSSALSSGAAAGAPSSPGVSPHPPQQAATMPVDTKQPDSIWKSAIGSAQYFASGLISHPSESTRHCSIIRHTRALIWYSGPSTSVSITILSDEPLPSARTLWMQQKGYSGNVGMALKAFAGTTSSWVNVTPARRAAVSDTSEAVERSIQRDLKRFAKKASGRQKKHIPRETHIVRIPATASDGYFRLVLCAGAEAGKRVLCGSPVFRVASTSADVSVVRGASLSTMPLEMGVKVASTIGQAMANRYLGMAGAVVNSQVSNVVTNPTVKKVGATAYQSYEASGLGDTVQDSWQRQRDQQDRYDSLMVNVPAINTIGSEGGPAAPFPVTFDGKVVRGTGRSTSDLGIPTANLSGVSDKVKLRMGGVFAAWACIQIPSNKHDGDDDARMPDDMIPTDWVESIVAIAPSRHGPLSVAMKNSVTVHLIHDFEGIHFVDAKVKVLLMGFLHPAAAPNTPPELLAEEHSQDVVNTLASLGRAAWGPHDTVATMKSVKSSRSLGERLDDTTGKVVRQVDRIPLHWVGVRSEVGAIQDKAYGNGGLWIMR</sequence>
<comment type="cofactor">
    <cofactor evidence="2">
        <name>Mn(2+)</name>
        <dbReference type="ChEBI" id="CHEBI:29035"/>
    </cofactor>
</comment>
<evidence type="ECO:0000256" key="1">
    <source>
        <dbReference type="ARBA" id="ARBA00001424"/>
    </source>
</evidence>
<dbReference type="OrthoDB" id="10261878at2759"/>
<protein>
    <recommendedName>
        <fullName evidence="22">Aminoacylproline aminopeptidase</fullName>
        <ecNumber evidence="8">2.7.1.26</ecNumber>
        <ecNumber evidence="9">3.4.11.9</ecNumber>
    </recommendedName>
    <alternativeName>
        <fullName evidence="21">Flavin mononucleotide kinase 1</fullName>
    </alternativeName>
</protein>
<comment type="function">
    <text evidence="3">Catalyzes the removal of a penultimate prolyl residue from the N-termini of peptides.</text>
</comment>
<comment type="function">
    <text evidence="4">Catalyzes the phosphorylation of riboflavin (vitamin B2) to form flavin mononucleotide (FMN) coenzyme.</text>
</comment>
<dbReference type="InterPro" id="IPR023465">
    <property type="entry name" value="Riboflavin_kinase_dom_sf"/>
</dbReference>
<dbReference type="InterPro" id="IPR036005">
    <property type="entry name" value="Creatinase/aminopeptidase-like"/>
</dbReference>
<evidence type="ECO:0000313" key="26">
    <source>
        <dbReference type="EMBL" id="KAH6606992.1"/>
    </source>
</evidence>
<feature type="region of interest" description="Disordered" evidence="23">
    <location>
        <begin position="546"/>
        <end position="609"/>
    </location>
</feature>
<comment type="similarity">
    <text evidence="6">Belongs to the peptidase M24B family.</text>
</comment>
<evidence type="ECO:0000256" key="20">
    <source>
        <dbReference type="ARBA" id="ARBA00023211"/>
    </source>
</evidence>
<dbReference type="EC" id="2.7.1.26" evidence="8"/>
<dbReference type="Gene3D" id="3.90.230.10">
    <property type="entry name" value="Creatinase/methionine aminopeptidase superfamily"/>
    <property type="match status" value="1"/>
</dbReference>
<keyword evidence="20" id="KW-0464">Manganese</keyword>
<evidence type="ECO:0000256" key="8">
    <source>
        <dbReference type="ARBA" id="ARBA00012105"/>
    </source>
</evidence>
<dbReference type="Pfam" id="PF00557">
    <property type="entry name" value="Peptidase_M24"/>
    <property type="match status" value="1"/>
</dbReference>
<dbReference type="InterPro" id="IPR052433">
    <property type="entry name" value="X-Pro_dipept-like"/>
</dbReference>
<evidence type="ECO:0000256" key="14">
    <source>
        <dbReference type="ARBA" id="ARBA00022679"/>
    </source>
</evidence>
<dbReference type="Gene3D" id="2.40.30.30">
    <property type="entry name" value="Riboflavin kinase-like"/>
    <property type="match status" value="1"/>
</dbReference>
<dbReference type="EC" id="3.4.11.9" evidence="9"/>
<feature type="region of interest" description="Disordered" evidence="23">
    <location>
        <begin position="455"/>
        <end position="527"/>
    </location>
</feature>
<organism evidence="26 27">
    <name type="scientific">Trichoderma cornu-damae</name>
    <dbReference type="NCBI Taxonomy" id="654480"/>
    <lineage>
        <taxon>Eukaryota</taxon>
        <taxon>Fungi</taxon>
        <taxon>Dikarya</taxon>
        <taxon>Ascomycota</taxon>
        <taxon>Pezizomycotina</taxon>
        <taxon>Sordariomycetes</taxon>
        <taxon>Hypocreomycetidae</taxon>
        <taxon>Hypocreales</taxon>
        <taxon>Hypocreaceae</taxon>
        <taxon>Trichoderma</taxon>
    </lineage>
</organism>
<evidence type="ECO:0000256" key="16">
    <source>
        <dbReference type="ARBA" id="ARBA00022741"/>
    </source>
</evidence>
<feature type="domain" description="Riboflavin kinase" evidence="24">
    <location>
        <begin position="896"/>
        <end position="1048"/>
    </location>
</feature>
<evidence type="ECO:0000256" key="18">
    <source>
        <dbReference type="ARBA" id="ARBA00022840"/>
    </source>
</evidence>
<evidence type="ECO:0000256" key="3">
    <source>
        <dbReference type="ARBA" id="ARBA00002443"/>
    </source>
</evidence>
<feature type="compositionally biased region" description="Low complexity" evidence="23">
    <location>
        <begin position="572"/>
        <end position="594"/>
    </location>
</feature>
<dbReference type="CDD" id="cd01087">
    <property type="entry name" value="Prolidase"/>
    <property type="match status" value="1"/>
</dbReference>
<dbReference type="GO" id="GO:0030145">
    <property type="term" value="F:manganese ion binding"/>
    <property type="evidence" value="ECO:0007669"/>
    <property type="project" value="InterPro"/>
</dbReference>
<evidence type="ECO:0000256" key="6">
    <source>
        <dbReference type="ARBA" id="ARBA00008766"/>
    </source>
</evidence>
<gene>
    <name evidence="26" type="ORF">Trco_006145</name>
</gene>
<evidence type="ECO:0000256" key="23">
    <source>
        <dbReference type="SAM" id="MobiDB-lite"/>
    </source>
</evidence>
<evidence type="ECO:0000256" key="13">
    <source>
        <dbReference type="ARBA" id="ARBA00022670"/>
    </source>
</evidence>
<evidence type="ECO:0000256" key="5">
    <source>
        <dbReference type="ARBA" id="ARBA00005201"/>
    </source>
</evidence>
<dbReference type="GO" id="GO:0008531">
    <property type="term" value="F:riboflavin kinase activity"/>
    <property type="evidence" value="ECO:0007669"/>
    <property type="project" value="UniProtKB-EC"/>
</dbReference>
<dbReference type="InterPro" id="IPR015865">
    <property type="entry name" value="Riboflavin_kinase_bac/euk"/>
</dbReference>
<keyword evidence="13" id="KW-0645">Protease</keyword>
<feature type="domain" description="Aminopeptidase P N-terminal" evidence="25">
    <location>
        <begin position="14"/>
        <end position="149"/>
    </location>
</feature>
<keyword evidence="12" id="KW-0288">FMN</keyword>
<evidence type="ECO:0000256" key="22">
    <source>
        <dbReference type="ARBA" id="ARBA00030849"/>
    </source>
</evidence>
<evidence type="ECO:0000256" key="4">
    <source>
        <dbReference type="ARBA" id="ARBA00003572"/>
    </source>
</evidence>
<keyword evidence="17" id="KW-0378">Hydrolase</keyword>
<accession>A0A9P8QQX7</accession>
<keyword evidence="15" id="KW-0479">Metal-binding</keyword>
<dbReference type="AlphaFoldDB" id="A0A9P8QQX7"/>
<reference evidence="26" key="1">
    <citation type="submission" date="2021-08" db="EMBL/GenBank/DDBJ databases">
        <title>Chromosome-Level Trichoderma cornu-damae using Hi-C Data.</title>
        <authorList>
            <person name="Kim C.S."/>
        </authorList>
    </citation>
    <scope>NUCLEOTIDE SEQUENCE</scope>
    <source>
        <strain evidence="26">KA19-0412C</strain>
    </source>
</reference>
<feature type="compositionally biased region" description="Low complexity" evidence="23">
    <location>
        <begin position="495"/>
        <end position="505"/>
    </location>
</feature>
<comment type="catalytic activity">
    <reaction evidence="1">
        <text>Release of any N-terminal amino acid, including proline, that is linked to proline, even from a dipeptide or tripeptide.</text>
        <dbReference type="EC" id="3.4.11.9"/>
    </reaction>
</comment>
<dbReference type="SUPFAM" id="SSF53092">
    <property type="entry name" value="Creatinase/prolidase N-terminal domain"/>
    <property type="match status" value="1"/>
</dbReference>
<name>A0A9P8QQX7_9HYPO</name>
<comment type="similarity">
    <text evidence="7">Belongs to the flavokinase family.</text>
</comment>
<dbReference type="InterPro" id="IPR029149">
    <property type="entry name" value="Creatin/AminoP/Spt16_N"/>
</dbReference>
<keyword evidence="18" id="KW-0067">ATP-binding</keyword>
<dbReference type="SMART" id="SM00904">
    <property type="entry name" value="Flavokinase"/>
    <property type="match status" value="1"/>
</dbReference>
<dbReference type="EMBL" id="JAIWOZ010000004">
    <property type="protein sequence ID" value="KAH6606992.1"/>
    <property type="molecule type" value="Genomic_DNA"/>
</dbReference>
<dbReference type="SMART" id="SM01011">
    <property type="entry name" value="AMP_N"/>
    <property type="match status" value="1"/>
</dbReference>
<evidence type="ECO:0000256" key="17">
    <source>
        <dbReference type="ARBA" id="ARBA00022801"/>
    </source>
</evidence>
<evidence type="ECO:0000259" key="24">
    <source>
        <dbReference type="SMART" id="SM00904"/>
    </source>
</evidence>
<evidence type="ECO:0000259" key="25">
    <source>
        <dbReference type="SMART" id="SM01011"/>
    </source>
</evidence>
<dbReference type="Pfam" id="PF01687">
    <property type="entry name" value="Flavokinase"/>
    <property type="match status" value="1"/>
</dbReference>
<evidence type="ECO:0000313" key="27">
    <source>
        <dbReference type="Proteomes" id="UP000827724"/>
    </source>
</evidence>
<dbReference type="SUPFAM" id="SSF82114">
    <property type="entry name" value="Riboflavin kinase-like"/>
    <property type="match status" value="1"/>
</dbReference>
<keyword evidence="16" id="KW-0547">Nucleotide-binding</keyword>
<dbReference type="InterPro" id="IPR000994">
    <property type="entry name" value="Pept_M24"/>
</dbReference>
<dbReference type="SUPFAM" id="SSF55920">
    <property type="entry name" value="Creatinase/aminopeptidase"/>
    <property type="match status" value="1"/>
</dbReference>
<evidence type="ECO:0000256" key="21">
    <source>
        <dbReference type="ARBA" id="ARBA00029960"/>
    </source>
</evidence>
<evidence type="ECO:0000256" key="15">
    <source>
        <dbReference type="ARBA" id="ARBA00022723"/>
    </source>
</evidence>
<evidence type="ECO:0000256" key="2">
    <source>
        <dbReference type="ARBA" id="ARBA00001936"/>
    </source>
</evidence>
<evidence type="ECO:0000256" key="9">
    <source>
        <dbReference type="ARBA" id="ARBA00012574"/>
    </source>
</evidence>
<dbReference type="GO" id="GO:0006508">
    <property type="term" value="P:proteolysis"/>
    <property type="evidence" value="ECO:0007669"/>
    <property type="project" value="UniProtKB-KW"/>
</dbReference>
<dbReference type="PANTHER" id="PTHR43226">
    <property type="entry name" value="XAA-PRO AMINOPEPTIDASE 3"/>
    <property type="match status" value="1"/>
</dbReference>
<dbReference type="Proteomes" id="UP000827724">
    <property type="component" value="Unassembled WGS sequence"/>
</dbReference>
<dbReference type="PANTHER" id="PTHR43226:SF1">
    <property type="entry name" value="XAA-PRO DIPEPTIDASE"/>
    <property type="match status" value="1"/>
</dbReference>
<dbReference type="Gene3D" id="3.40.350.10">
    <property type="entry name" value="Creatinase/prolidase N-terminal domain"/>
    <property type="match status" value="1"/>
</dbReference>
<evidence type="ECO:0000256" key="11">
    <source>
        <dbReference type="ARBA" id="ARBA00022630"/>
    </source>
</evidence>
<keyword evidence="10" id="KW-0031">Aminopeptidase</keyword>
<evidence type="ECO:0000256" key="12">
    <source>
        <dbReference type="ARBA" id="ARBA00022643"/>
    </source>
</evidence>
<keyword evidence="11" id="KW-0285">Flavoprotein</keyword>
<dbReference type="InterPro" id="IPR007865">
    <property type="entry name" value="Aminopep_P_N"/>
</dbReference>
<comment type="caution">
    <text evidence="26">The sequence shown here is derived from an EMBL/GenBank/DDBJ whole genome shotgun (WGS) entry which is preliminary data.</text>
</comment>
<dbReference type="GO" id="GO:0009231">
    <property type="term" value="P:riboflavin biosynthetic process"/>
    <property type="evidence" value="ECO:0007669"/>
    <property type="project" value="InterPro"/>
</dbReference>
<keyword evidence="27" id="KW-1185">Reference proteome</keyword>